<evidence type="ECO:0000313" key="5">
    <source>
        <dbReference type="Proteomes" id="UP000632138"/>
    </source>
</evidence>
<proteinExistence type="predicted"/>
<dbReference type="RefSeq" id="WP_203383069.1">
    <property type="nucleotide sequence ID" value="NZ_JAENHP010000028.1"/>
</dbReference>
<keyword evidence="3" id="KW-0472">Membrane</keyword>
<sequence>MKLLRSKGFWVGAVAVALLVVVALTASGRDYVSYHPELIDPMRGAPLGDYGGAGADYWFGVEPLTGRDLFARLGLSLQYSLGLAVVAAAVEVLVGLLIAVAARRGRWRGLGAPALMYFALLVPLNLIVEVALSYTGMRLRTPPEPAWGEMLADAALWFRHDPAYLLFPGLLLVVTVFAFLLVADAVRRKLVR</sequence>
<dbReference type="Proteomes" id="UP000632138">
    <property type="component" value="Unassembled WGS sequence"/>
</dbReference>
<evidence type="ECO:0000256" key="3">
    <source>
        <dbReference type="SAM" id="Phobius"/>
    </source>
</evidence>
<gene>
    <name evidence="4" type="ORF">JIG36_45150</name>
</gene>
<evidence type="ECO:0000256" key="2">
    <source>
        <dbReference type="ARBA" id="ARBA00022448"/>
    </source>
</evidence>
<comment type="subcellular location">
    <subcellularLocation>
        <location evidence="1">Cell membrane</location>
        <topology evidence="1">Multi-pass membrane protein</topology>
    </subcellularLocation>
</comment>
<evidence type="ECO:0000313" key="4">
    <source>
        <dbReference type="EMBL" id="MBM2622711.1"/>
    </source>
</evidence>
<dbReference type="InterPro" id="IPR050366">
    <property type="entry name" value="BP-dependent_transpt_permease"/>
</dbReference>
<accession>A0ABS2ASB8</accession>
<organism evidence="4 5">
    <name type="scientific">Paractinoplanes ovalisporus</name>
    <dbReference type="NCBI Taxonomy" id="2810368"/>
    <lineage>
        <taxon>Bacteria</taxon>
        <taxon>Bacillati</taxon>
        <taxon>Actinomycetota</taxon>
        <taxon>Actinomycetes</taxon>
        <taxon>Micromonosporales</taxon>
        <taxon>Micromonosporaceae</taxon>
        <taxon>Paractinoplanes</taxon>
    </lineage>
</organism>
<dbReference type="EMBL" id="JAENHP010000028">
    <property type="protein sequence ID" value="MBM2622711.1"/>
    <property type="molecule type" value="Genomic_DNA"/>
</dbReference>
<keyword evidence="3" id="KW-1133">Transmembrane helix</keyword>
<reference evidence="4 5" key="1">
    <citation type="submission" date="2021-01" db="EMBL/GenBank/DDBJ databases">
        <title>Actinoplanes sp. nov. LDG1-06 isolated from lichen.</title>
        <authorList>
            <person name="Saeng-In P."/>
            <person name="Phongsopitanun W."/>
            <person name="Kanchanasin P."/>
            <person name="Yuki M."/>
            <person name="Kudo T."/>
            <person name="Ohkuma M."/>
            <person name="Tanasupawat S."/>
        </authorList>
    </citation>
    <scope>NUCLEOTIDE SEQUENCE [LARGE SCALE GENOMIC DNA]</scope>
    <source>
        <strain evidence="4 5">LDG1-06</strain>
    </source>
</reference>
<protein>
    <recommendedName>
        <fullName evidence="6">ABC transporter permease</fullName>
    </recommendedName>
</protein>
<dbReference type="PANTHER" id="PTHR43386">
    <property type="entry name" value="OLIGOPEPTIDE TRANSPORT SYSTEM PERMEASE PROTEIN APPC"/>
    <property type="match status" value="1"/>
</dbReference>
<dbReference type="PANTHER" id="PTHR43386:SF1">
    <property type="entry name" value="D,D-DIPEPTIDE TRANSPORT SYSTEM PERMEASE PROTEIN DDPC-RELATED"/>
    <property type="match status" value="1"/>
</dbReference>
<feature type="transmembrane region" description="Helical" evidence="3">
    <location>
        <begin position="114"/>
        <end position="134"/>
    </location>
</feature>
<evidence type="ECO:0000256" key="1">
    <source>
        <dbReference type="ARBA" id="ARBA00004651"/>
    </source>
</evidence>
<feature type="transmembrane region" description="Helical" evidence="3">
    <location>
        <begin position="79"/>
        <end position="102"/>
    </location>
</feature>
<name>A0ABS2ASB8_9ACTN</name>
<keyword evidence="3" id="KW-0812">Transmembrane</keyword>
<evidence type="ECO:0008006" key="6">
    <source>
        <dbReference type="Google" id="ProtNLM"/>
    </source>
</evidence>
<keyword evidence="5" id="KW-1185">Reference proteome</keyword>
<feature type="transmembrane region" description="Helical" evidence="3">
    <location>
        <begin position="163"/>
        <end position="183"/>
    </location>
</feature>
<keyword evidence="2" id="KW-0813">Transport</keyword>
<comment type="caution">
    <text evidence="4">The sequence shown here is derived from an EMBL/GenBank/DDBJ whole genome shotgun (WGS) entry which is preliminary data.</text>
</comment>